<feature type="compositionally biased region" description="Basic and acidic residues" evidence="1">
    <location>
        <begin position="112"/>
        <end position="143"/>
    </location>
</feature>
<gene>
    <name evidence="2" type="ORF">ACFPFM_28160</name>
</gene>
<evidence type="ECO:0000313" key="2">
    <source>
        <dbReference type="EMBL" id="MFC5057607.1"/>
    </source>
</evidence>
<sequence length="165" mass="18324">MTTDHRARVDELLADYRRSRDQLASVQRDLARVSAAATSPGGEVTAVVDARGTLTDLELTADAYRLRPDRLAQLVVRTAREAVAKAAEHTYQALSPVLPAGTDPEALVRGTADLRPEEIRPEEVRTDRVGSEQDPRSARSRPVDDDDDFEQRDWLNVDATGRHLR</sequence>
<dbReference type="Pfam" id="PF02575">
    <property type="entry name" value="YbaB_DNA_bd"/>
    <property type="match status" value="1"/>
</dbReference>
<dbReference type="EMBL" id="JBHSJB010000028">
    <property type="protein sequence ID" value="MFC5057607.1"/>
    <property type="molecule type" value="Genomic_DNA"/>
</dbReference>
<organism evidence="2 3">
    <name type="scientific">Saccharothrix xinjiangensis</name>
    <dbReference type="NCBI Taxonomy" id="204798"/>
    <lineage>
        <taxon>Bacteria</taxon>
        <taxon>Bacillati</taxon>
        <taxon>Actinomycetota</taxon>
        <taxon>Actinomycetes</taxon>
        <taxon>Pseudonocardiales</taxon>
        <taxon>Pseudonocardiaceae</taxon>
        <taxon>Saccharothrix</taxon>
    </lineage>
</organism>
<dbReference type="Gene3D" id="3.30.1310.10">
    <property type="entry name" value="Nucleoid-associated protein YbaB-like domain"/>
    <property type="match status" value="1"/>
</dbReference>
<reference evidence="3" key="1">
    <citation type="journal article" date="2019" name="Int. J. Syst. Evol. Microbiol.">
        <title>The Global Catalogue of Microorganisms (GCM) 10K type strain sequencing project: providing services to taxonomists for standard genome sequencing and annotation.</title>
        <authorList>
            <consortium name="The Broad Institute Genomics Platform"/>
            <consortium name="The Broad Institute Genome Sequencing Center for Infectious Disease"/>
            <person name="Wu L."/>
            <person name="Ma J."/>
        </authorList>
    </citation>
    <scope>NUCLEOTIDE SEQUENCE [LARGE SCALE GENOMIC DNA]</scope>
    <source>
        <strain evidence="3">KCTC 12848</strain>
    </source>
</reference>
<accession>A0ABV9Y7D9</accession>
<proteinExistence type="predicted"/>
<dbReference type="RefSeq" id="WP_344035898.1">
    <property type="nucleotide sequence ID" value="NZ_BAAAKE010000004.1"/>
</dbReference>
<dbReference type="InterPro" id="IPR036894">
    <property type="entry name" value="YbaB-like_sf"/>
</dbReference>
<dbReference type="Proteomes" id="UP001595833">
    <property type="component" value="Unassembled WGS sequence"/>
</dbReference>
<keyword evidence="3" id="KW-1185">Reference proteome</keyword>
<comment type="caution">
    <text evidence="2">The sequence shown here is derived from an EMBL/GenBank/DDBJ whole genome shotgun (WGS) entry which is preliminary data.</text>
</comment>
<dbReference type="SUPFAM" id="SSF82607">
    <property type="entry name" value="YbaB-like"/>
    <property type="match status" value="1"/>
</dbReference>
<evidence type="ECO:0000313" key="3">
    <source>
        <dbReference type="Proteomes" id="UP001595833"/>
    </source>
</evidence>
<feature type="region of interest" description="Disordered" evidence="1">
    <location>
        <begin position="110"/>
        <end position="165"/>
    </location>
</feature>
<evidence type="ECO:0000256" key="1">
    <source>
        <dbReference type="SAM" id="MobiDB-lite"/>
    </source>
</evidence>
<protein>
    <submittedName>
        <fullName evidence="2">YbaB/EbfC family nucleoid-associated protein</fullName>
    </submittedName>
</protein>
<name>A0ABV9Y7D9_9PSEU</name>
<dbReference type="InterPro" id="IPR004401">
    <property type="entry name" value="YbaB/EbfC"/>
</dbReference>